<dbReference type="Gene3D" id="3.20.20.140">
    <property type="entry name" value="Metal-dependent hydrolases"/>
    <property type="match status" value="1"/>
</dbReference>
<dbReference type="InterPro" id="IPR050378">
    <property type="entry name" value="Metallo-dep_Hydrolases_sf"/>
</dbReference>
<dbReference type="eggNOG" id="COG0044">
    <property type="taxonomic scope" value="Bacteria"/>
</dbReference>
<dbReference type="InterPro" id="IPR011059">
    <property type="entry name" value="Metal-dep_hydrolase_composite"/>
</dbReference>
<evidence type="ECO:0000256" key="3">
    <source>
        <dbReference type="ARBA" id="ARBA00022723"/>
    </source>
</evidence>
<dbReference type="PANTHER" id="PTHR11647:SF1">
    <property type="entry name" value="COLLAPSIN RESPONSE MEDIATOR PROTEIN"/>
    <property type="match status" value="1"/>
</dbReference>
<feature type="modified residue" description="N6-carboxylysine" evidence="5">
    <location>
        <position position="149"/>
    </location>
</feature>
<evidence type="ECO:0000259" key="6">
    <source>
        <dbReference type="Pfam" id="PF01979"/>
    </source>
</evidence>
<dbReference type="EMBL" id="CP001739">
    <property type="protein sequence ID" value="ACZ08542.1"/>
    <property type="molecule type" value="Genomic_DNA"/>
</dbReference>
<dbReference type="NCBIfam" id="TIGR02033">
    <property type="entry name" value="D-hydantoinase"/>
    <property type="match status" value="1"/>
</dbReference>
<dbReference type="InterPro" id="IPR011778">
    <property type="entry name" value="Hydantoinase/dihydroPyrase"/>
</dbReference>
<proteinExistence type="inferred from homology"/>
<reference evidence="8" key="1">
    <citation type="submission" date="2009-09" db="EMBL/GenBank/DDBJ databases">
        <title>The complete chromosome of Sebaldella termitidis ATCC 33386.</title>
        <authorList>
            <consortium name="US DOE Joint Genome Institute (JGI-PGF)"/>
            <person name="Lucas S."/>
            <person name="Copeland A."/>
            <person name="Lapidus A."/>
            <person name="Glavina del Rio T."/>
            <person name="Dalin E."/>
            <person name="Tice H."/>
            <person name="Bruce D."/>
            <person name="Goodwin L."/>
            <person name="Pitluck S."/>
            <person name="Kyrpides N."/>
            <person name="Mavromatis K."/>
            <person name="Ivanova N."/>
            <person name="Mikhailova N."/>
            <person name="Sims D."/>
            <person name="Meincke L."/>
            <person name="Brettin T."/>
            <person name="Detter J.C."/>
            <person name="Han C."/>
            <person name="Larimer F."/>
            <person name="Land M."/>
            <person name="Hauser L."/>
            <person name="Markowitz V."/>
            <person name="Cheng J.F."/>
            <person name="Hugenholtz P."/>
            <person name="Woyke T."/>
            <person name="Wu D."/>
            <person name="Eisen J.A."/>
        </authorList>
    </citation>
    <scope>NUCLEOTIDE SEQUENCE [LARGE SCALE GENOMIC DNA]</scope>
    <source>
        <strain evidence="8">ATCC 33386 / NCTC 11300</strain>
    </source>
</reference>
<dbReference type="Pfam" id="PF01979">
    <property type="entry name" value="Amidohydro_1"/>
    <property type="match status" value="1"/>
</dbReference>
<dbReference type="FunFam" id="3.20.20.140:FF:000076">
    <property type="entry name" value="Dihydropyrimidinase like 2"/>
    <property type="match status" value="1"/>
</dbReference>
<dbReference type="GO" id="GO:0005829">
    <property type="term" value="C:cytosol"/>
    <property type="evidence" value="ECO:0007669"/>
    <property type="project" value="TreeGrafter"/>
</dbReference>
<keyword evidence="4" id="KW-0378">Hydrolase</keyword>
<evidence type="ECO:0000256" key="5">
    <source>
        <dbReference type="PIRSR" id="PIRSR611778-50"/>
    </source>
</evidence>
<dbReference type="GO" id="GO:0016812">
    <property type="term" value="F:hydrolase activity, acting on carbon-nitrogen (but not peptide) bonds, in cyclic amides"/>
    <property type="evidence" value="ECO:0007669"/>
    <property type="project" value="TreeGrafter"/>
</dbReference>
<dbReference type="PANTHER" id="PTHR11647">
    <property type="entry name" value="HYDRANTOINASE/DIHYDROPYRIMIDINASE FAMILY MEMBER"/>
    <property type="match status" value="1"/>
</dbReference>
<dbReference type="HOGENOM" id="CLU_015572_2_0_0"/>
<dbReference type="InterPro" id="IPR032466">
    <property type="entry name" value="Metal_Hydrolase"/>
</dbReference>
<name>D1AIF8_SEBTE</name>
<reference evidence="7 8" key="2">
    <citation type="journal article" date="2010" name="Stand. Genomic Sci.">
        <title>Complete genome sequence of Sebaldella termitidis type strain (NCTC 11300).</title>
        <authorList>
            <person name="Harmon-Smith M."/>
            <person name="Celia L."/>
            <person name="Chertkov O."/>
            <person name="Lapidus A."/>
            <person name="Copeland A."/>
            <person name="Glavina Del Rio T."/>
            <person name="Nolan M."/>
            <person name="Lucas S."/>
            <person name="Tice H."/>
            <person name="Cheng J.F."/>
            <person name="Han C."/>
            <person name="Detter J.C."/>
            <person name="Bruce D."/>
            <person name="Goodwin L."/>
            <person name="Pitluck S."/>
            <person name="Pati A."/>
            <person name="Liolios K."/>
            <person name="Ivanova N."/>
            <person name="Mavromatis K."/>
            <person name="Mikhailova N."/>
            <person name="Chen A."/>
            <person name="Palaniappan K."/>
            <person name="Land M."/>
            <person name="Hauser L."/>
            <person name="Chang Y.J."/>
            <person name="Jeffries C.D."/>
            <person name="Brettin T."/>
            <person name="Goker M."/>
            <person name="Beck B."/>
            <person name="Bristow J."/>
            <person name="Eisen J.A."/>
            <person name="Markowitz V."/>
            <person name="Hugenholtz P."/>
            <person name="Kyrpides N.C."/>
            <person name="Klenk H.P."/>
            <person name="Chen F."/>
        </authorList>
    </citation>
    <scope>NUCLEOTIDE SEQUENCE [LARGE SCALE GENOMIC DNA]</scope>
    <source>
        <strain evidence="8">ATCC 33386 / NCTC 11300</strain>
    </source>
</reference>
<dbReference type="Gene3D" id="2.30.40.10">
    <property type="entry name" value="Urease, subunit C, domain 1"/>
    <property type="match status" value="1"/>
</dbReference>
<dbReference type="GO" id="GO:0046872">
    <property type="term" value="F:metal ion binding"/>
    <property type="evidence" value="ECO:0007669"/>
    <property type="project" value="UniProtKB-KW"/>
</dbReference>
<keyword evidence="8" id="KW-1185">Reference proteome</keyword>
<dbReference type="SUPFAM" id="SSF51556">
    <property type="entry name" value="Metallo-dependent hydrolases"/>
    <property type="match status" value="1"/>
</dbReference>
<organism evidence="7 8">
    <name type="scientific">Sebaldella termitidis (strain ATCC 33386 / NCTC 11300)</name>
    <dbReference type="NCBI Taxonomy" id="526218"/>
    <lineage>
        <taxon>Bacteria</taxon>
        <taxon>Fusobacteriati</taxon>
        <taxon>Fusobacteriota</taxon>
        <taxon>Fusobacteriia</taxon>
        <taxon>Fusobacteriales</taxon>
        <taxon>Leptotrichiaceae</taxon>
        <taxon>Sebaldella</taxon>
    </lineage>
</organism>
<dbReference type="InterPro" id="IPR006680">
    <property type="entry name" value="Amidohydro-rel"/>
</dbReference>
<evidence type="ECO:0000313" key="8">
    <source>
        <dbReference type="Proteomes" id="UP000000845"/>
    </source>
</evidence>
<evidence type="ECO:0000256" key="2">
    <source>
        <dbReference type="ARBA" id="ARBA00008829"/>
    </source>
</evidence>
<accession>D1AIF8</accession>
<dbReference type="RefSeq" id="WP_012861138.1">
    <property type="nucleotide sequence ID" value="NC_013517.1"/>
</dbReference>
<feature type="domain" description="Amidohydrolase-related" evidence="6">
    <location>
        <begin position="47"/>
        <end position="436"/>
    </location>
</feature>
<gene>
    <name evidence="7" type="ordered locus">Sterm_1684</name>
</gene>
<sequence>MLIKNGLIATAGDLYQGDIYIEDGIIKEIGKDLNIEDSEIIDADGKYVIPGGIDVHTHFHLDVGIAVSSDDFRTGTIAAACGGTTSIVDHIGQGPRGTTLHDPINHYHKLADGKAVIDYGFHGVIPYEVDDDRLKEMDQLLEDGIESFKIYMTYGQMVHDEDSIKVLKKAKEKGGIIAVHPENNDTVNYLKKYYSENGMTAPIYHAKSRPEECEGEAINRILNIAHLVGDAPIYIVHLSAKLGLDYIKMARDRGQENIYAETCPQYLVLDEEKYNLPGTEGLKYVISPPLRNKANQEPLWRAVREGDIQVIATDHCPFLFEKEKEAMGKDDFTKCPNGAPGVETRMPVIFSEGVMKGRISINKFVEVTSTNPAKIYGMYPQKGTIAVGSDADIVIIDKDKEVTITKSMLHENVDYTPYEGMKVKGYPVMTIVRGKVIVKDNEFIGEEGYGKFIKRYKNDELVRF</sequence>
<evidence type="ECO:0000313" key="7">
    <source>
        <dbReference type="EMBL" id="ACZ08542.1"/>
    </source>
</evidence>
<dbReference type="STRING" id="526218.Sterm_1684"/>
<evidence type="ECO:0000256" key="4">
    <source>
        <dbReference type="ARBA" id="ARBA00022801"/>
    </source>
</evidence>
<comment type="PTM">
    <text evidence="5">Carbamylation allows a single lysine to coordinate two divalent metal cations.</text>
</comment>
<dbReference type="KEGG" id="str:Sterm_1684"/>
<dbReference type="AlphaFoldDB" id="D1AIF8"/>
<protein>
    <submittedName>
        <fullName evidence="7">Dihydropyrimidinase</fullName>
    </submittedName>
</protein>
<comment type="cofactor">
    <cofactor evidence="1">
        <name>Zn(2+)</name>
        <dbReference type="ChEBI" id="CHEBI:29105"/>
    </cofactor>
</comment>
<dbReference type="SUPFAM" id="SSF51338">
    <property type="entry name" value="Composite domain of metallo-dependent hydrolases"/>
    <property type="match status" value="2"/>
</dbReference>
<comment type="similarity">
    <text evidence="2">Belongs to the metallo-dependent hydrolases superfamily. Hydantoinase/dihydropyrimidinase family.</text>
</comment>
<keyword evidence="3" id="KW-0479">Metal-binding</keyword>
<dbReference type="Proteomes" id="UP000000845">
    <property type="component" value="Chromosome"/>
</dbReference>
<evidence type="ECO:0000256" key="1">
    <source>
        <dbReference type="ARBA" id="ARBA00001947"/>
    </source>
</evidence>
<dbReference type="CDD" id="cd01314">
    <property type="entry name" value="D-HYD"/>
    <property type="match status" value="1"/>
</dbReference>